<comment type="caution">
    <text evidence="2">The sequence shown here is derived from an EMBL/GenBank/DDBJ whole genome shotgun (WGS) entry which is preliminary data.</text>
</comment>
<name>A0AAV8UVL6_9RHOD</name>
<protein>
    <recommendedName>
        <fullName evidence="4">Sugar phosphate transporter domain-containing protein</fullName>
    </recommendedName>
</protein>
<dbReference type="Proteomes" id="UP001157974">
    <property type="component" value="Unassembled WGS sequence"/>
</dbReference>
<keyword evidence="1" id="KW-0812">Transmembrane</keyword>
<feature type="transmembrane region" description="Helical" evidence="1">
    <location>
        <begin position="207"/>
        <end position="223"/>
    </location>
</feature>
<evidence type="ECO:0008006" key="4">
    <source>
        <dbReference type="Google" id="ProtNLM"/>
    </source>
</evidence>
<organism evidence="2 3">
    <name type="scientific">Rhodosorus marinus</name>
    <dbReference type="NCBI Taxonomy" id="101924"/>
    <lineage>
        <taxon>Eukaryota</taxon>
        <taxon>Rhodophyta</taxon>
        <taxon>Stylonematophyceae</taxon>
        <taxon>Stylonematales</taxon>
        <taxon>Stylonemataceae</taxon>
        <taxon>Rhodosorus</taxon>
    </lineage>
</organism>
<feature type="transmembrane region" description="Helical" evidence="1">
    <location>
        <begin position="330"/>
        <end position="351"/>
    </location>
</feature>
<feature type="transmembrane region" description="Helical" evidence="1">
    <location>
        <begin position="120"/>
        <end position="142"/>
    </location>
</feature>
<feature type="transmembrane region" description="Helical" evidence="1">
    <location>
        <begin position="267"/>
        <end position="288"/>
    </location>
</feature>
<proteinExistence type="predicted"/>
<evidence type="ECO:0000256" key="1">
    <source>
        <dbReference type="SAM" id="Phobius"/>
    </source>
</evidence>
<keyword evidence="3" id="KW-1185">Reference proteome</keyword>
<accession>A0AAV8UVL6</accession>
<feature type="transmembrane region" description="Helical" evidence="1">
    <location>
        <begin position="300"/>
        <end position="324"/>
    </location>
</feature>
<feature type="transmembrane region" description="Helical" evidence="1">
    <location>
        <begin position="82"/>
        <end position="108"/>
    </location>
</feature>
<feature type="transmembrane region" description="Helical" evidence="1">
    <location>
        <begin position="235"/>
        <end position="261"/>
    </location>
</feature>
<dbReference type="EMBL" id="JAMWBK010000005">
    <property type="protein sequence ID" value="KAJ8904601.1"/>
    <property type="molecule type" value="Genomic_DNA"/>
</dbReference>
<gene>
    <name evidence="2" type="ORF">NDN08_001119</name>
</gene>
<dbReference type="AlphaFoldDB" id="A0AAV8UVL6"/>
<reference evidence="2 3" key="1">
    <citation type="journal article" date="2023" name="Nat. Commun.">
        <title>Origin of minicircular mitochondrial genomes in red algae.</title>
        <authorList>
            <person name="Lee Y."/>
            <person name="Cho C.H."/>
            <person name="Lee Y.M."/>
            <person name="Park S.I."/>
            <person name="Yang J.H."/>
            <person name="West J.A."/>
            <person name="Bhattacharya D."/>
            <person name="Yoon H.S."/>
        </authorList>
    </citation>
    <scope>NUCLEOTIDE SEQUENCE [LARGE SCALE GENOMIC DNA]</scope>
    <source>
        <strain evidence="2 3">CCMP1338</strain>
        <tissue evidence="2">Whole cell</tissue>
    </source>
</reference>
<sequence>MSRPGFVAVGGAGVVECRSGARPVCRSGLRQVSGRRLRVVRLCLAEESAVQGEINGEEPDEIVLEEDEEIVMESEASVRRRMVLAATLGLLNLCHLVVSMIAMSPLTFDEFQRGTIERGILRFWGAFGMLRISYLIGLKNAAENNRMESGTYKRMSVVFAFASLFAFWATYSSGMQTFPLFLSVIHFLNLSSGIVGGAYWYTTPDTGFSPLIGGTMIAVAEILDAKKITSMAYGLLAILSTLVFFAGAVNPASFLSVVYAAEPTKMALTAMRLFISGFALQAVALATLKDASERDRLPASTFKILNTGVCYSSVLLYVASLIALKGKPTVGAILFAAVNIMTAVISTYRFIVLRTRESKKLSKN</sequence>
<feature type="transmembrane region" description="Helical" evidence="1">
    <location>
        <begin position="154"/>
        <end position="171"/>
    </location>
</feature>
<evidence type="ECO:0000313" key="2">
    <source>
        <dbReference type="EMBL" id="KAJ8904601.1"/>
    </source>
</evidence>
<keyword evidence="1" id="KW-1133">Transmembrane helix</keyword>
<keyword evidence="1" id="KW-0472">Membrane</keyword>
<evidence type="ECO:0000313" key="3">
    <source>
        <dbReference type="Proteomes" id="UP001157974"/>
    </source>
</evidence>